<dbReference type="PROSITE" id="PS00211">
    <property type="entry name" value="ABC_TRANSPORTER_1"/>
    <property type="match status" value="1"/>
</dbReference>
<comment type="subcellular location">
    <subcellularLocation>
        <location evidence="1">Cell membrane</location>
        <topology evidence="1">Peripheral membrane protein</topology>
        <orientation evidence="1">Cytoplasmic side</orientation>
    </subcellularLocation>
</comment>
<keyword evidence="6" id="KW-1278">Translocase</keyword>
<gene>
    <name evidence="11" type="ORF">ISU10_14940</name>
</gene>
<evidence type="ECO:0000256" key="3">
    <source>
        <dbReference type="ARBA" id="ARBA00022475"/>
    </source>
</evidence>
<comment type="caution">
    <text evidence="11">The sequence shown here is derived from an EMBL/GenBank/DDBJ whole genome shotgun (WGS) entry which is preliminary data.</text>
</comment>
<dbReference type="RefSeq" id="WP_194697210.1">
    <property type="nucleotide sequence ID" value="NZ_JADKPO010000020.1"/>
</dbReference>
<dbReference type="NCBIfam" id="TIGR01188">
    <property type="entry name" value="drrA"/>
    <property type="match status" value="1"/>
</dbReference>
<organism evidence="11 12">
    <name type="scientific">Nocardioides agariphilus</name>
    <dbReference type="NCBI Taxonomy" id="433664"/>
    <lineage>
        <taxon>Bacteria</taxon>
        <taxon>Bacillati</taxon>
        <taxon>Actinomycetota</taxon>
        <taxon>Actinomycetes</taxon>
        <taxon>Propionibacteriales</taxon>
        <taxon>Nocardioidaceae</taxon>
        <taxon>Nocardioides</taxon>
    </lineage>
</organism>
<keyword evidence="12" id="KW-1185">Reference proteome</keyword>
<keyword evidence="5 11" id="KW-0067">ATP-binding</keyword>
<dbReference type="EMBL" id="JADKPO010000020">
    <property type="protein sequence ID" value="MBF4769061.1"/>
    <property type="molecule type" value="Genomic_DNA"/>
</dbReference>
<comment type="similarity">
    <text evidence="9">Belongs to the ABC transporter superfamily. Drug exporter-1 (DrugE1) (TC 3.A.1.105) family.</text>
</comment>
<evidence type="ECO:0000256" key="1">
    <source>
        <dbReference type="ARBA" id="ARBA00004413"/>
    </source>
</evidence>
<evidence type="ECO:0000256" key="5">
    <source>
        <dbReference type="ARBA" id="ARBA00022840"/>
    </source>
</evidence>
<dbReference type="SUPFAM" id="SSF52540">
    <property type="entry name" value="P-loop containing nucleoside triphosphate hydrolases"/>
    <property type="match status" value="1"/>
</dbReference>
<keyword evidence="2" id="KW-0813">Transport</keyword>
<dbReference type="GO" id="GO:1900753">
    <property type="term" value="P:doxorubicin transport"/>
    <property type="evidence" value="ECO:0007669"/>
    <property type="project" value="InterPro"/>
</dbReference>
<evidence type="ECO:0000256" key="2">
    <source>
        <dbReference type="ARBA" id="ARBA00022448"/>
    </source>
</evidence>
<evidence type="ECO:0000256" key="6">
    <source>
        <dbReference type="ARBA" id="ARBA00022967"/>
    </source>
</evidence>
<dbReference type="FunFam" id="3.40.50.300:FF:000589">
    <property type="entry name" value="ABC transporter, ATP-binding subunit"/>
    <property type="match status" value="1"/>
</dbReference>
<dbReference type="PANTHER" id="PTHR42711:SF19">
    <property type="entry name" value="DOXORUBICIN RESISTANCE ATP-BINDING PROTEIN DRRA"/>
    <property type="match status" value="1"/>
</dbReference>
<keyword evidence="3" id="KW-1003">Cell membrane</keyword>
<dbReference type="InterPro" id="IPR025302">
    <property type="entry name" value="DrrA1/2-like_C"/>
</dbReference>
<dbReference type="InterPro" id="IPR003593">
    <property type="entry name" value="AAA+_ATPase"/>
</dbReference>
<dbReference type="GO" id="GO:0046677">
    <property type="term" value="P:response to antibiotic"/>
    <property type="evidence" value="ECO:0007669"/>
    <property type="project" value="UniProtKB-KW"/>
</dbReference>
<evidence type="ECO:0000256" key="4">
    <source>
        <dbReference type="ARBA" id="ARBA00022741"/>
    </source>
</evidence>
<name>A0A930YHV6_9ACTN</name>
<sequence length="342" mass="36786">MTPATIEASRVGSEARGPESALAVDAHGLVKSFGDQRAVDGIDLSVRRGEVFGVLGPNGAGKTTTLKMLATLLPIDAGEAAILGVDVRREPHVVRQLLGVTGQYASVDELLTATENLVLFARLQGIGRAEAKRKAGTLLEQFDLTEAAAKPIKHFSGGMRRRLDLAASLITRPPIIFLDEPTTGLDPRTRGQMWETIRELVREGSTVLLTTQYLDEADQLADRIQVIDHGRTVALGTPDELKSTIGGSSLQVQLNEAGDLDRASSIVTRLLDEQAVPSPEDRRLTVALKRSDQAVDVLLALREAGVGIESVAVAKPSLDEVFLALTGHDTHEDQTEEEETIR</sequence>
<protein>
    <submittedName>
        <fullName evidence="11">ATP-binding cassette domain-containing protein</fullName>
    </submittedName>
</protein>
<dbReference type="InterPro" id="IPR017871">
    <property type="entry name" value="ABC_transporter-like_CS"/>
</dbReference>
<evidence type="ECO:0000313" key="12">
    <source>
        <dbReference type="Proteomes" id="UP000660668"/>
    </source>
</evidence>
<dbReference type="GO" id="GO:0005886">
    <property type="term" value="C:plasma membrane"/>
    <property type="evidence" value="ECO:0007669"/>
    <property type="project" value="UniProtKB-SubCell"/>
</dbReference>
<dbReference type="SMART" id="SM00382">
    <property type="entry name" value="AAA"/>
    <property type="match status" value="1"/>
</dbReference>
<evidence type="ECO:0000256" key="8">
    <source>
        <dbReference type="ARBA" id="ARBA00023251"/>
    </source>
</evidence>
<accession>A0A930YHV6</accession>
<dbReference type="PANTHER" id="PTHR42711">
    <property type="entry name" value="ABC TRANSPORTER ATP-BINDING PROTEIN"/>
    <property type="match status" value="1"/>
</dbReference>
<dbReference type="PROSITE" id="PS50893">
    <property type="entry name" value="ABC_TRANSPORTER_2"/>
    <property type="match status" value="1"/>
</dbReference>
<reference evidence="11" key="1">
    <citation type="submission" date="2020-11" db="EMBL/GenBank/DDBJ databases">
        <title>Nocardioides cynanchi sp. nov., isolated from soil of rhizosphere of Cynanchum wilfordii.</title>
        <authorList>
            <person name="Lee J.-S."/>
            <person name="Suh M.K."/>
            <person name="Kim J.-S."/>
        </authorList>
    </citation>
    <scope>NUCLEOTIDE SEQUENCE</scope>
    <source>
        <strain evidence="11">KCTC 19276</strain>
    </source>
</reference>
<keyword evidence="4" id="KW-0547">Nucleotide-binding</keyword>
<keyword evidence="8" id="KW-0046">Antibiotic resistance</keyword>
<dbReference type="InterPro" id="IPR003439">
    <property type="entry name" value="ABC_transporter-like_ATP-bd"/>
</dbReference>
<dbReference type="GO" id="GO:0043215">
    <property type="term" value="P:daunorubicin transport"/>
    <property type="evidence" value="ECO:0007669"/>
    <property type="project" value="InterPro"/>
</dbReference>
<dbReference type="Proteomes" id="UP000660668">
    <property type="component" value="Unassembled WGS sequence"/>
</dbReference>
<proteinExistence type="inferred from homology"/>
<evidence type="ECO:0000256" key="9">
    <source>
        <dbReference type="ARBA" id="ARBA00049985"/>
    </source>
</evidence>
<dbReference type="AlphaFoldDB" id="A0A930YHV6"/>
<evidence type="ECO:0000256" key="7">
    <source>
        <dbReference type="ARBA" id="ARBA00023136"/>
    </source>
</evidence>
<dbReference type="InterPro" id="IPR005894">
    <property type="entry name" value="DrrA"/>
</dbReference>
<evidence type="ECO:0000313" key="11">
    <source>
        <dbReference type="EMBL" id="MBF4769061.1"/>
    </source>
</evidence>
<dbReference type="Gene3D" id="3.40.50.300">
    <property type="entry name" value="P-loop containing nucleotide triphosphate hydrolases"/>
    <property type="match status" value="1"/>
</dbReference>
<dbReference type="InterPro" id="IPR027417">
    <property type="entry name" value="P-loop_NTPase"/>
</dbReference>
<dbReference type="GO" id="GO:0016887">
    <property type="term" value="F:ATP hydrolysis activity"/>
    <property type="evidence" value="ECO:0007669"/>
    <property type="project" value="InterPro"/>
</dbReference>
<dbReference type="InterPro" id="IPR050763">
    <property type="entry name" value="ABC_transporter_ATP-binding"/>
</dbReference>
<evidence type="ECO:0000259" key="10">
    <source>
        <dbReference type="PROSITE" id="PS50893"/>
    </source>
</evidence>
<dbReference type="Pfam" id="PF00005">
    <property type="entry name" value="ABC_tran"/>
    <property type="match status" value="1"/>
</dbReference>
<keyword evidence="7" id="KW-0472">Membrane</keyword>
<dbReference type="GO" id="GO:0005524">
    <property type="term" value="F:ATP binding"/>
    <property type="evidence" value="ECO:0007669"/>
    <property type="project" value="UniProtKB-KW"/>
</dbReference>
<dbReference type="Pfam" id="PF13732">
    <property type="entry name" value="DrrA1-3_C"/>
    <property type="match status" value="1"/>
</dbReference>
<feature type="domain" description="ABC transporter" evidence="10">
    <location>
        <begin position="24"/>
        <end position="254"/>
    </location>
</feature>